<feature type="compositionally biased region" description="Low complexity" evidence="1">
    <location>
        <begin position="364"/>
        <end position="375"/>
    </location>
</feature>
<reference evidence="3 4" key="1">
    <citation type="journal article" date="2021" name="Sci. Rep.">
        <title>Genome sequencing of the multicellular alga Astrephomene provides insights into convergent evolution of germ-soma differentiation.</title>
        <authorList>
            <person name="Yamashita S."/>
            <person name="Yamamoto K."/>
            <person name="Matsuzaki R."/>
            <person name="Suzuki S."/>
            <person name="Yamaguchi H."/>
            <person name="Hirooka S."/>
            <person name="Minakuchi Y."/>
            <person name="Miyagishima S."/>
            <person name="Kawachi M."/>
            <person name="Toyoda A."/>
            <person name="Nozaki H."/>
        </authorList>
    </citation>
    <scope>NUCLEOTIDE SEQUENCE [LARGE SCALE GENOMIC DNA]</scope>
    <source>
        <strain evidence="3 4">NIES-4017</strain>
    </source>
</reference>
<feature type="region of interest" description="Disordered" evidence="1">
    <location>
        <begin position="75"/>
        <end position="126"/>
    </location>
</feature>
<dbReference type="Pfam" id="PF06978">
    <property type="entry name" value="POP1_N"/>
    <property type="match status" value="1"/>
</dbReference>
<proteinExistence type="predicted"/>
<gene>
    <name evidence="3" type="ORF">Agub_g2261</name>
</gene>
<feature type="region of interest" description="Disordered" evidence="1">
    <location>
        <begin position="357"/>
        <end position="384"/>
    </location>
</feature>
<dbReference type="EMBL" id="BMAR01000002">
    <property type="protein sequence ID" value="GFR41547.1"/>
    <property type="molecule type" value="Genomic_DNA"/>
</dbReference>
<dbReference type="GO" id="GO:0001682">
    <property type="term" value="P:tRNA 5'-leader removal"/>
    <property type="evidence" value="ECO:0007669"/>
    <property type="project" value="InterPro"/>
</dbReference>
<dbReference type="PANTHER" id="PTHR22731">
    <property type="entry name" value="RIBONUCLEASES P/MRP PROTEIN SUBUNIT POP1"/>
    <property type="match status" value="1"/>
</dbReference>
<evidence type="ECO:0000259" key="2">
    <source>
        <dbReference type="Pfam" id="PF06978"/>
    </source>
</evidence>
<evidence type="ECO:0000313" key="4">
    <source>
        <dbReference type="Proteomes" id="UP001054857"/>
    </source>
</evidence>
<comment type="caution">
    <text evidence="3">The sequence shown here is derived from an EMBL/GenBank/DDBJ whole genome shotgun (WGS) entry which is preliminary data.</text>
</comment>
<dbReference type="GO" id="GO:0005655">
    <property type="term" value="C:nucleolar ribonuclease P complex"/>
    <property type="evidence" value="ECO:0007669"/>
    <property type="project" value="InterPro"/>
</dbReference>
<feature type="region of interest" description="Disordered" evidence="1">
    <location>
        <begin position="142"/>
        <end position="175"/>
    </location>
</feature>
<accession>A0AAD3DJG9</accession>
<dbReference type="AlphaFoldDB" id="A0AAD3DJG9"/>
<feature type="domain" description="Pop1 N-terminal" evidence="2">
    <location>
        <begin position="234"/>
        <end position="291"/>
    </location>
</feature>
<dbReference type="InterPro" id="IPR009723">
    <property type="entry name" value="Pop1_N"/>
</dbReference>
<dbReference type="Proteomes" id="UP001054857">
    <property type="component" value="Unassembled WGS sequence"/>
</dbReference>
<dbReference type="InterPro" id="IPR039182">
    <property type="entry name" value="Pop1"/>
</dbReference>
<dbReference type="PANTHER" id="PTHR22731:SF3">
    <property type="entry name" value="RIBONUCLEASES P_MRP PROTEIN SUBUNIT POP1"/>
    <property type="match status" value="1"/>
</dbReference>
<sequence>MALAGGFAPVETPRVLDVRDFAQARETELRYLLQTVRQEVGESRFGAPFLPRHLRRRATSHRRFVVKRRPNHRLASLYGPTSSESPAVEAGDGRSGEGAGLSTAQPGGARSGRRVRPRVADEPPNAADLCSAAAGVVAAAVGDRGDDSQPSTSGRDAFTSSAPQRPVNRAMRRRGARLQAAIEAACCSVDMVPPARPAGPPDASAEASPLPSEPTGVHGAGPEEGAPRPELRRLETHVWHARRMEMEQRWGHVLPAHAVGRGRGSRSLLAQLRRGVLLHDASYEGCVELRGHQRELAALLKRVSDPVRLDELLDRPEVISGAAEWPIFLHRPGAFPGSPLAPARALWLTPVCAQQPRQPADQHAAPQLDGAAGADAGAGPGAGA</sequence>
<keyword evidence="4" id="KW-1185">Reference proteome</keyword>
<feature type="non-terminal residue" evidence="3">
    <location>
        <position position="384"/>
    </location>
</feature>
<feature type="compositionally biased region" description="Polar residues" evidence="1">
    <location>
        <begin position="148"/>
        <end position="163"/>
    </location>
</feature>
<organism evidence="3 4">
    <name type="scientific">Astrephomene gubernaculifera</name>
    <dbReference type="NCBI Taxonomy" id="47775"/>
    <lineage>
        <taxon>Eukaryota</taxon>
        <taxon>Viridiplantae</taxon>
        <taxon>Chlorophyta</taxon>
        <taxon>core chlorophytes</taxon>
        <taxon>Chlorophyceae</taxon>
        <taxon>CS clade</taxon>
        <taxon>Chlamydomonadales</taxon>
        <taxon>Astrephomenaceae</taxon>
        <taxon>Astrephomene</taxon>
    </lineage>
</organism>
<evidence type="ECO:0000256" key="1">
    <source>
        <dbReference type="SAM" id="MobiDB-lite"/>
    </source>
</evidence>
<dbReference type="GO" id="GO:0000172">
    <property type="term" value="C:ribonuclease MRP complex"/>
    <property type="evidence" value="ECO:0007669"/>
    <property type="project" value="InterPro"/>
</dbReference>
<evidence type="ECO:0000313" key="3">
    <source>
        <dbReference type="EMBL" id="GFR41547.1"/>
    </source>
</evidence>
<name>A0AAD3DJG9_9CHLO</name>
<protein>
    <recommendedName>
        <fullName evidence="2">Pop1 N-terminal domain-containing protein</fullName>
    </recommendedName>
</protein>
<feature type="region of interest" description="Disordered" evidence="1">
    <location>
        <begin position="194"/>
        <end position="231"/>
    </location>
</feature>